<keyword evidence="7" id="KW-0677">Repeat</keyword>
<dbReference type="eggNOG" id="KOG2396">
    <property type="taxonomic scope" value="Eukaryota"/>
</dbReference>
<comment type="subcellular location">
    <subcellularLocation>
        <location evidence="1">Nucleus</location>
        <location evidence="1">Nucleolus</location>
    </subcellularLocation>
</comment>
<feature type="domain" description="U3 small nucleolar RNA-associated protein 6 N-terminal" evidence="10">
    <location>
        <begin position="12"/>
        <end position="85"/>
    </location>
</feature>
<dbReference type="GO" id="GO:0005681">
    <property type="term" value="C:spliceosomal complex"/>
    <property type="evidence" value="ECO:0007669"/>
    <property type="project" value="UniProtKB-KW"/>
</dbReference>
<dbReference type="STRING" id="692275.M3CAJ5"/>
<dbReference type="GO" id="GO:0006397">
    <property type="term" value="P:mRNA processing"/>
    <property type="evidence" value="ECO:0007669"/>
    <property type="project" value="UniProtKB-KW"/>
</dbReference>
<protein>
    <submittedName>
        <fullName evidence="12">U3_assoc_6-domain-containing protein</fullName>
    </submittedName>
</protein>
<comment type="similarity">
    <text evidence="3">Belongs to the UTP6 family.</text>
</comment>
<evidence type="ECO:0000256" key="6">
    <source>
        <dbReference type="ARBA" id="ARBA00022728"/>
    </source>
</evidence>
<dbReference type="GeneID" id="27904175"/>
<dbReference type="OMA" id="YAKLEMI"/>
<evidence type="ECO:0000259" key="11">
    <source>
        <dbReference type="Pfam" id="PF23233"/>
    </source>
</evidence>
<reference evidence="12 13" key="1">
    <citation type="journal article" date="2012" name="PLoS Pathog.">
        <title>Diverse lifestyles and strategies of plant pathogenesis encoded in the genomes of eighteen Dothideomycetes fungi.</title>
        <authorList>
            <person name="Ohm R.A."/>
            <person name="Feau N."/>
            <person name="Henrissat B."/>
            <person name="Schoch C.L."/>
            <person name="Horwitz B.A."/>
            <person name="Barry K.W."/>
            <person name="Condon B.J."/>
            <person name="Copeland A.C."/>
            <person name="Dhillon B."/>
            <person name="Glaser F."/>
            <person name="Hesse C.N."/>
            <person name="Kosti I."/>
            <person name="LaButti K."/>
            <person name="Lindquist E.A."/>
            <person name="Lucas S."/>
            <person name="Salamov A.A."/>
            <person name="Bradshaw R.E."/>
            <person name="Ciuffetti L."/>
            <person name="Hamelin R.C."/>
            <person name="Kema G.H.J."/>
            <person name="Lawrence C."/>
            <person name="Scott J.A."/>
            <person name="Spatafora J.W."/>
            <person name="Turgeon B.G."/>
            <person name="de Wit P.J.G.M."/>
            <person name="Zhong S."/>
            <person name="Goodwin S.B."/>
            <person name="Grigoriev I.V."/>
        </authorList>
    </citation>
    <scope>NUCLEOTIDE SEQUENCE [LARGE SCALE GENOMIC DNA]</scope>
    <source>
        <strain evidence="12 13">SO2202</strain>
    </source>
</reference>
<keyword evidence="13" id="KW-1185">Reference proteome</keyword>
<dbReference type="Pfam" id="PF23233">
    <property type="entry name" value="HAT_Syf1_CNRKL1_N"/>
    <property type="match status" value="1"/>
</dbReference>
<evidence type="ECO:0000256" key="8">
    <source>
        <dbReference type="ARBA" id="ARBA00023187"/>
    </source>
</evidence>
<dbReference type="OrthoDB" id="28112at2759"/>
<dbReference type="InterPro" id="IPR011990">
    <property type="entry name" value="TPR-like_helical_dom_sf"/>
</dbReference>
<evidence type="ECO:0000313" key="12">
    <source>
        <dbReference type="EMBL" id="EMF08865.1"/>
    </source>
</evidence>
<dbReference type="HOGENOM" id="CLU_026025_3_1_1"/>
<dbReference type="AlphaFoldDB" id="M3CAJ5"/>
<evidence type="ECO:0000256" key="4">
    <source>
        <dbReference type="ARBA" id="ARBA00022552"/>
    </source>
</evidence>
<dbReference type="InterPro" id="IPR003107">
    <property type="entry name" value="HAT"/>
</dbReference>
<dbReference type="EMBL" id="KB456270">
    <property type="protein sequence ID" value="EMF08865.1"/>
    <property type="molecule type" value="Genomic_DNA"/>
</dbReference>
<feature type="domain" description="Pre-mRNA-splicing factor Syf1-like N-terminal HAT-repeats" evidence="11">
    <location>
        <begin position="102"/>
        <end position="188"/>
    </location>
</feature>
<dbReference type="SUPFAM" id="SSF48452">
    <property type="entry name" value="TPR-like"/>
    <property type="match status" value="1"/>
</dbReference>
<keyword evidence="9" id="KW-0539">Nucleus</keyword>
<evidence type="ECO:0000256" key="5">
    <source>
        <dbReference type="ARBA" id="ARBA00022664"/>
    </source>
</evidence>
<proteinExistence type="inferred from homology"/>
<comment type="similarity">
    <text evidence="2">Belongs to the crooked-neck family.</text>
</comment>
<dbReference type="GO" id="GO:0034388">
    <property type="term" value="C:Pwp2p-containing subcomplex of 90S preribosome"/>
    <property type="evidence" value="ECO:0007669"/>
    <property type="project" value="TreeGrafter"/>
</dbReference>
<evidence type="ECO:0000256" key="3">
    <source>
        <dbReference type="ARBA" id="ARBA00010734"/>
    </source>
</evidence>
<dbReference type="RefSeq" id="XP_016756986.1">
    <property type="nucleotide sequence ID" value="XM_016907038.1"/>
</dbReference>
<accession>M3CAJ5</accession>
<keyword evidence="8" id="KW-0508">mRNA splicing</keyword>
<evidence type="ECO:0000259" key="10">
    <source>
        <dbReference type="Pfam" id="PF08640"/>
    </source>
</evidence>
<dbReference type="Proteomes" id="UP000016931">
    <property type="component" value="Unassembled WGS sequence"/>
</dbReference>
<keyword evidence="6" id="KW-0747">Spliceosome</keyword>
<keyword evidence="4" id="KW-0698">rRNA processing</keyword>
<evidence type="ECO:0000256" key="1">
    <source>
        <dbReference type="ARBA" id="ARBA00004604"/>
    </source>
</evidence>
<sequence>MAAATDRARFFLEQYVPELREYEAKGIFDRDQITAITKKRSDFEHTLNARGSTPADYARYAQHEINLSALLKKRCKRLGIQKTATTAFNGQRTVFFILDRGVKKFPGDLALWMQYVDFCKKEKANKKLAKVFTRMLRLHTRNWKLWVQAAKHYAEVQGDMGTARSYFQRGLRFCKEEKKIWIEYIKLELGYLAKLAARRKILGLDDGDRQITGADEDAGLGGDGDEVKLPTVSAADMDDDAGKGVEEVNEDLLRRLKDAPAFNGGIPIAIFDSAMKQFDTKAPELAEECFDLVATYEQAPSIRAVREHILEWLRTSASTSTQCLICAAKNELLGLDSRNAQFPAALGRALALIKAGKGTLVDSGRPNLAEKTVLLLLPYLQHTGQMDRGVAKVLESTIKRNLKLSADAPDNGRQHPTAVIVAKLQYEGALQDMQTLERLCSEIRDDYVGAPRLE</sequence>
<dbReference type="GO" id="GO:0008380">
    <property type="term" value="P:RNA splicing"/>
    <property type="evidence" value="ECO:0007669"/>
    <property type="project" value="UniProtKB-KW"/>
</dbReference>
<keyword evidence="5" id="KW-0507">mRNA processing</keyword>
<dbReference type="GO" id="GO:0000462">
    <property type="term" value="P:maturation of SSU-rRNA from tricistronic rRNA transcript (SSU-rRNA, 5.8S rRNA, LSU-rRNA)"/>
    <property type="evidence" value="ECO:0007669"/>
    <property type="project" value="InterPro"/>
</dbReference>
<dbReference type="Gene3D" id="1.25.40.10">
    <property type="entry name" value="Tetratricopeptide repeat domain"/>
    <property type="match status" value="1"/>
</dbReference>
<organism evidence="12 13">
    <name type="scientific">Sphaerulina musiva (strain SO2202)</name>
    <name type="common">Poplar stem canker fungus</name>
    <name type="synonym">Septoria musiva</name>
    <dbReference type="NCBI Taxonomy" id="692275"/>
    <lineage>
        <taxon>Eukaryota</taxon>
        <taxon>Fungi</taxon>
        <taxon>Dikarya</taxon>
        <taxon>Ascomycota</taxon>
        <taxon>Pezizomycotina</taxon>
        <taxon>Dothideomycetes</taxon>
        <taxon>Dothideomycetidae</taxon>
        <taxon>Mycosphaerellales</taxon>
        <taxon>Mycosphaerellaceae</taxon>
        <taxon>Sphaerulina</taxon>
    </lineage>
</organism>
<evidence type="ECO:0000313" key="13">
    <source>
        <dbReference type="Proteomes" id="UP000016931"/>
    </source>
</evidence>
<dbReference type="GO" id="GO:0032040">
    <property type="term" value="C:small-subunit processome"/>
    <property type="evidence" value="ECO:0007669"/>
    <property type="project" value="TreeGrafter"/>
</dbReference>
<dbReference type="InterPro" id="IPR055433">
    <property type="entry name" value="HAT_Syf1-like_N"/>
</dbReference>
<dbReference type="GO" id="GO:0030515">
    <property type="term" value="F:snoRNA binding"/>
    <property type="evidence" value="ECO:0007669"/>
    <property type="project" value="InterPro"/>
</dbReference>
<evidence type="ECO:0000256" key="2">
    <source>
        <dbReference type="ARBA" id="ARBA00008644"/>
    </source>
</evidence>
<dbReference type="PANTHER" id="PTHR23271:SF1">
    <property type="entry name" value="U3 SMALL NUCLEOLAR RNA-ASSOCIATED PROTEIN 6 HOMOLOG"/>
    <property type="match status" value="1"/>
</dbReference>
<dbReference type="InterPro" id="IPR055347">
    <property type="entry name" value="UTP6_N"/>
</dbReference>
<evidence type="ECO:0000256" key="7">
    <source>
        <dbReference type="ARBA" id="ARBA00022737"/>
    </source>
</evidence>
<dbReference type="InterPro" id="IPR013949">
    <property type="entry name" value="Utp6"/>
</dbReference>
<name>M3CAJ5_SPHMS</name>
<dbReference type="SMART" id="SM00386">
    <property type="entry name" value="HAT"/>
    <property type="match status" value="2"/>
</dbReference>
<gene>
    <name evidence="12" type="ORF">SEPMUDRAFT_151775</name>
</gene>
<dbReference type="PANTHER" id="PTHR23271">
    <property type="entry name" value="HEPATOCELLULAR CARCINOMA-ASSOCIATED ANTIGEN 66"/>
    <property type="match status" value="1"/>
</dbReference>
<evidence type="ECO:0000256" key="9">
    <source>
        <dbReference type="ARBA" id="ARBA00023242"/>
    </source>
</evidence>
<dbReference type="Pfam" id="PF08640">
    <property type="entry name" value="U3_assoc_6"/>
    <property type="match status" value="1"/>
</dbReference>